<feature type="transmembrane region" description="Helical" evidence="1">
    <location>
        <begin position="17"/>
        <end position="41"/>
    </location>
</feature>
<gene>
    <name evidence="2" type="ORF">NCTC11179_01903</name>
</gene>
<keyword evidence="1" id="KW-0472">Membrane</keyword>
<evidence type="ECO:0000256" key="1">
    <source>
        <dbReference type="SAM" id="Phobius"/>
    </source>
</evidence>
<accession>A0A378RPS5</accession>
<dbReference type="EMBL" id="UGQL01000001">
    <property type="protein sequence ID" value="STZ28359.1"/>
    <property type="molecule type" value="Genomic_DNA"/>
</dbReference>
<evidence type="ECO:0008006" key="4">
    <source>
        <dbReference type="Google" id="ProtNLM"/>
    </source>
</evidence>
<proteinExistence type="predicted"/>
<dbReference type="AlphaFoldDB" id="A0A378RPS5"/>
<evidence type="ECO:0000313" key="2">
    <source>
        <dbReference type="EMBL" id="STZ28359.1"/>
    </source>
</evidence>
<sequence length="150" mass="17731">MLFDMIHYLLAKDFDSIFIQLILVFTAWLIVLFSIGVDLYFGIRKSKEQGVYTHSYGLRMTSKKVVEYLAFMLFMLFLDVLNPMFAYFEIITLPLLSIFGAIVLVYTEWKSVKEKSNEKFRYALKHNPAELIKFFNDNKELIEELKNSKK</sequence>
<organism evidence="2 3">
    <name type="scientific">Myroides odoratus</name>
    <name type="common">Flavobacterium odoratum</name>
    <dbReference type="NCBI Taxonomy" id="256"/>
    <lineage>
        <taxon>Bacteria</taxon>
        <taxon>Pseudomonadati</taxon>
        <taxon>Bacteroidota</taxon>
        <taxon>Flavobacteriia</taxon>
        <taxon>Flavobacteriales</taxon>
        <taxon>Flavobacteriaceae</taxon>
        <taxon>Myroides</taxon>
    </lineage>
</organism>
<evidence type="ECO:0000313" key="3">
    <source>
        <dbReference type="Proteomes" id="UP000255024"/>
    </source>
</evidence>
<name>A0A378RPS5_MYROD</name>
<reference evidence="2 3" key="1">
    <citation type="submission" date="2018-06" db="EMBL/GenBank/DDBJ databases">
        <authorList>
            <consortium name="Pathogen Informatics"/>
            <person name="Doyle S."/>
        </authorList>
    </citation>
    <scope>NUCLEOTIDE SEQUENCE [LARGE SCALE GENOMIC DNA]</scope>
    <source>
        <strain evidence="2 3">NCTC11179</strain>
    </source>
</reference>
<protein>
    <recommendedName>
        <fullName evidence="4">Holin family</fullName>
    </recommendedName>
</protein>
<keyword evidence="1" id="KW-1133">Transmembrane helix</keyword>
<keyword evidence="3" id="KW-1185">Reference proteome</keyword>
<keyword evidence="1" id="KW-0812">Transmembrane</keyword>
<dbReference type="Proteomes" id="UP000255024">
    <property type="component" value="Unassembled WGS sequence"/>
</dbReference>
<feature type="transmembrane region" description="Helical" evidence="1">
    <location>
        <begin position="91"/>
        <end position="109"/>
    </location>
</feature>